<evidence type="ECO:0000313" key="2">
    <source>
        <dbReference type="Proteomes" id="UP001326613"/>
    </source>
</evidence>
<name>A0ABZ0UY28_9RICK</name>
<sequence>MSKNTDDTILPEPEKIPSVEVKTNNTLIQENYAAEEWLSWFMSDAQNVQNWAGGIFRGGFDKTDPRLASLLSAATKSLDETSNDIVKLREFLAQYNA</sequence>
<dbReference type="RefSeq" id="WP_323738915.1">
    <property type="nucleotide sequence ID" value="NZ_CP112933.1"/>
</dbReference>
<protein>
    <submittedName>
        <fullName evidence="1">Uncharacterized protein</fullName>
    </submittedName>
</protein>
<keyword evidence="1" id="KW-0614">Plasmid</keyword>
<proteinExistence type="predicted"/>
<organism evidence="1 2">
    <name type="scientific">Candidatus Trichorickettsia mobilis</name>
    <dbReference type="NCBI Taxonomy" id="1346319"/>
    <lineage>
        <taxon>Bacteria</taxon>
        <taxon>Pseudomonadati</taxon>
        <taxon>Pseudomonadota</taxon>
        <taxon>Alphaproteobacteria</taxon>
        <taxon>Rickettsiales</taxon>
        <taxon>Rickettsiaceae</taxon>
        <taxon>Rickettsieae</taxon>
        <taxon>Candidatus Trichorickettsia</taxon>
    </lineage>
</organism>
<keyword evidence="2" id="KW-1185">Reference proteome</keyword>
<gene>
    <name evidence="1" type="ORF">Trichorick_01435</name>
</gene>
<reference evidence="1 2" key="1">
    <citation type="submission" date="2022-10" db="EMBL/GenBank/DDBJ databases">
        <title>Host association and intracellularity evolved multiple times independently in the Rickettsiales.</title>
        <authorList>
            <person name="Castelli M."/>
            <person name="Nardi T."/>
            <person name="Gammuto L."/>
            <person name="Bellinzona G."/>
            <person name="Sabaneyeva E."/>
            <person name="Potekhin A."/>
            <person name="Serra V."/>
            <person name="Petroni G."/>
            <person name="Sassera D."/>
        </authorList>
    </citation>
    <scope>NUCLEOTIDE SEQUENCE [LARGE SCALE GENOMIC DNA]</scope>
    <source>
        <strain evidence="1 2">Kr 154-4</strain>
        <plasmid evidence="1 2">unnamed1</plasmid>
    </source>
</reference>
<dbReference type="EMBL" id="CP112933">
    <property type="protein sequence ID" value="WPY01522.1"/>
    <property type="molecule type" value="Genomic_DNA"/>
</dbReference>
<geneLocation type="plasmid" evidence="1 2">
    <name>unnamed1</name>
</geneLocation>
<accession>A0ABZ0UY28</accession>
<dbReference type="Proteomes" id="UP001326613">
    <property type="component" value="Plasmid unnamed1"/>
</dbReference>
<evidence type="ECO:0000313" key="1">
    <source>
        <dbReference type="EMBL" id="WPY01522.1"/>
    </source>
</evidence>